<dbReference type="PANTHER" id="PTHR46035:SF1">
    <property type="entry name" value="TETRATRICOPEPTIDE REPEAT PROTEIN 4"/>
    <property type="match status" value="1"/>
</dbReference>
<dbReference type="SMART" id="SM00028">
    <property type="entry name" value="TPR"/>
    <property type="match status" value="3"/>
</dbReference>
<dbReference type="PANTHER" id="PTHR46035">
    <property type="entry name" value="TETRATRICOPEPTIDE REPEAT PROTEIN 4"/>
    <property type="match status" value="1"/>
</dbReference>
<dbReference type="SUPFAM" id="SSF48452">
    <property type="entry name" value="TPR-like"/>
    <property type="match status" value="1"/>
</dbReference>
<dbReference type="GO" id="GO:0005634">
    <property type="term" value="C:nucleus"/>
    <property type="evidence" value="ECO:0007669"/>
    <property type="project" value="TreeGrafter"/>
</dbReference>
<name>A0A6A5VRS6_9PLEO</name>
<evidence type="ECO:0000256" key="1">
    <source>
        <dbReference type="ARBA" id="ARBA00022737"/>
    </source>
</evidence>
<keyword evidence="2" id="KW-0802">TPR repeat</keyword>
<evidence type="ECO:0000256" key="3">
    <source>
        <dbReference type="ARBA" id="ARBA00023602"/>
    </source>
</evidence>
<feature type="domain" description="Cns1/TTC4 wheel" evidence="5">
    <location>
        <begin position="278"/>
        <end position="386"/>
    </location>
</feature>
<dbReference type="CDD" id="cd21381">
    <property type="entry name" value="CTWD_TTC4"/>
    <property type="match status" value="1"/>
</dbReference>
<evidence type="ECO:0000256" key="4">
    <source>
        <dbReference type="SAM" id="MobiDB-lite"/>
    </source>
</evidence>
<protein>
    <submittedName>
        <fullName evidence="6">TPR-like protein</fullName>
    </submittedName>
</protein>
<dbReference type="InterPro" id="IPR044059">
    <property type="entry name" value="Csn1/TTC4_wheel"/>
</dbReference>
<gene>
    <name evidence="6" type="ORF">BU23DRAFT_548718</name>
</gene>
<accession>A0A6A5VRS6</accession>
<sequence>MAQHPSKNGPAVPSADMPPAMAEIKSQSVDDVMKEMNRMPLFMTTLDETDGEGGDNDALEALKALAYEGTRAEIAENFRQQGNECARAKQWTDAKEFYDKGIAALKAPKQEPAPEEGPEVIDTTDIKLNQEQEAKKERDIAEACHINRALCNLEKKNYRSCIQDCAATIRLNSSNIKAYYRSGLACLSLDKIPEATDACELGLELEPSNASLKTLQTKIAARMTHLKSVEKSRKEREAKAASERATLALALKSRGIKSRSTNQAPDLEDAVVKLDNVLDPSSTLSFPVLLLYPTHSQSDFIKAFGESETLSQHLEYIFPLPWDERQEFTLKDVEAYMETIAGGLIKMGKKMTLNKVLGSGKCEVVDGLVRINVLPQGKAAGWIEEFKKRRGSN</sequence>
<dbReference type="GO" id="GO:0030544">
    <property type="term" value="F:Hsp70 protein binding"/>
    <property type="evidence" value="ECO:0007669"/>
    <property type="project" value="TreeGrafter"/>
</dbReference>
<reference evidence="6" key="1">
    <citation type="journal article" date="2020" name="Stud. Mycol.">
        <title>101 Dothideomycetes genomes: a test case for predicting lifestyles and emergence of pathogens.</title>
        <authorList>
            <person name="Haridas S."/>
            <person name="Albert R."/>
            <person name="Binder M."/>
            <person name="Bloem J."/>
            <person name="Labutti K."/>
            <person name="Salamov A."/>
            <person name="Andreopoulos B."/>
            <person name="Baker S."/>
            <person name="Barry K."/>
            <person name="Bills G."/>
            <person name="Bluhm B."/>
            <person name="Cannon C."/>
            <person name="Castanera R."/>
            <person name="Culley D."/>
            <person name="Daum C."/>
            <person name="Ezra D."/>
            <person name="Gonzalez J."/>
            <person name="Henrissat B."/>
            <person name="Kuo A."/>
            <person name="Liang C."/>
            <person name="Lipzen A."/>
            <person name="Lutzoni F."/>
            <person name="Magnuson J."/>
            <person name="Mondo S."/>
            <person name="Nolan M."/>
            <person name="Ohm R."/>
            <person name="Pangilinan J."/>
            <person name="Park H.-J."/>
            <person name="Ramirez L."/>
            <person name="Alfaro M."/>
            <person name="Sun H."/>
            <person name="Tritt A."/>
            <person name="Yoshinaga Y."/>
            <person name="Zwiers L.-H."/>
            <person name="Turgeon B."/>
            <person name="Goodwin S."/>
            <person name="Spatafora J."/>
            <person name="Crous P."/>
            <person name="Grigoriev I."/>
        </authorList>
    </citation>
    <scope>NUCLEOTIDE SEQUENCE</scope>
    <source>
        <strain evidence="6">CBS 107.79</strain>
    </source>
</reference>
<dbReference type="Gene3D" id="1.25.40.10">
    <property type="entry name" value="Tetratricopeptide repeat domain"/>
    <property type="match status" value="1"/>
</dbReference>
<dbReference type="InterPro" id="IPR011990">
    <property type="entry name" value="TPR-like_helical_dom_sf"/>
</dbReference>
<dbReference type="GO" id="GO:0006457">
    <property type="term" value="P:protein folding"/>
    <property type="evidence" value="ECO:0007669"/>
    <property type="project" value="TreeGrafter"/>
</dbReference>
<dbReference type="EMBL" id="ML976657">
    <property type="protein sequence ID" value="KAF1979488.1"/>
    <property type="molecule type" value="Genomic_DNA"/>
</dbReference>
<dbReference type="OrthoDB" id="420195at2759"/>
<evidence type="ECO:0000313" key="7">
    <source>
        <dbReference type="Proteomes" id="UP000800036"/>
    </source>
</evidence>
<dbReference type="GO" id="GO:0051879">
    <property type="term" value="F:Hsp90 protein binding"/>
    <property type="evidence" value="ECO:0007669"/>
    <property type="project" value="InterPro"/>
</dbReference>
<dbReference type="GO" id="GO:0005829">
    <property type="term" value="C:cytosol"/>
    <property type="evidence" value="ECO:0007669"/>
    <property type="project" value="TreeGrafter"/>
</dbReference>
<evidence type="ECO:0000259" key="5">
    <source>
        <dbReference type="Pfam" id="PF18972"/>
    </source>
</evidence>
<dbReference type="InterPro" id="IPR019734">
    <property type="entry name" value="TPR_rpt"/>
</dbReference>
<dbReference type="Proteomes" id="UP000800036">
    <property type="component" value="Unassembled WGS sequence"/>
</dbReference>
<dbReference type="FunFam" id="1.25.40.10:FF:000611">
    <property type="entry name" value="TPR repeat protein"/>
    <property type="match status" value="1"/>
</dbReference>
<keyword evidence="1" id="KW-0677">Repeat</keyword>
<organism evidence="6 7">
    <name type="scientific">Bimuria novae-zelandiae CBS 107.79</name>
    <dbReference type="NCBI Taxonomy" id="1447943"/>
    <lineage>
        <taxon>Eukaryota</taxon>
        <taxon>Fungi</taxon>
        <taxon>Dikarya</taxon>
        <taxon>Ascomycota</taxon>
        <taxon>Pezizomycotina</taxon>
        <taxon>Dothideomycetes</taxon>
        <taxon>Pleosporomycetidae</taxon>
        <taxon>Pleosporales</taxon>
        <taxon>Massarineae</taxon>
        <taxon>Didymosphaeriaceae</taxon>
        <taxon>Bimuria</taxon>
    </lineage>
</organism>
<dbReference type="AlphaFoldDB" id="A0A6A5VRS6"/>
<feature type="region of interest" description="Disordered" evidence="4">
    <location>
        <begin position="1"/>
        <end position="23"/>
    </location>
</feature>
<evidence type="ECO:0000313" key="6">
    <source>
        <dbReference type="EMBL" id="KAF1979488.1"/>
    </source>
</evidence>
<evidence type="ECO:0000256" key="2">
    <source>
        <dbReference type="ARBA" id="ARBA00022803"/>
    </source>
</evidence>
<dbReference type="Pfam" id="PF18972">
    <property type="entry name" value="Wheel"/>
    <property type="match status" value="1"/>
</dbReference>
<comment type="similarity">
    <text evidence="3">Belongs to the TTC4 family.</text>
</comment>
<keyword evidence="7" id="KW-1185">Reference proteome</keyword>
<proteinExistence type="inferred from homology"/>